<organism evidence="2 3">
    <name type="scientific">Psychroflexus aurantiacus</name>
    <dbReference type="NCBI Taxonomy" id="2709310"/>
    <lineage>
        <taxon>Bacteria</taxon>
        <taxon>Pseudomonadati</taxon>
        <taxon>Bacteroidota</taxon>
        <taxon>Flavobacteriia</taxon>
        <taxon>Flavobacteriales</taxon>
        <taxon>Flavobacteriaceae</taxon>
        <taxon>Psychroflexus</taxon>
    </lineage>
</organism>
<dbReference type="PANTHER" id="PTHR33993:SF2">
    <property type="entry name" value="VOC DOMAIN-CONTAINING PROTEIN"/>
    <property type="match status" value="1"/>
</dbReference>
<dbReference type="SUPFAM" id="SSF54593">
    <property type="entry name" value="Glyoxalase/Bleomycin resistance protein/Dihydroxybiphenyl dioxygenase"/>
    <property type="match status" value="1"/>
</dbReference>
<dbReference type="AlphaFoldDB" id="A0A6B3R3F2"/>
<dbReference type="Pfam" id="PF00903">
    <property type="entry name" value="Glyoxalase"/>
    <property type="match status" value="1"/>
</dbReference>
<dbReference type="InterPro" id="IPR004360">
    <property type="entry name" value="Glyas_Fos-R_dOase_dom"/>
</dbReference>
<gene>
    <name evidence="2" type="ORF">G3567_04165</name>
</gene>
<evidence type="ECO:0000259" key="1">
    <source>
        <dbReference type="PROSITE" id="PS51819"/>
    </source>
</evidence>
<dbReference type="RefSeq" id="WP_164004067.1">
    <property type="nucleotide sequence ID" value="NZ_JAAIKD010000002.1"/>
</dbReference>
<name>A0A6B3R3F2_9FLAO</name>
<dbReference type="InterPro" id="IPR029068">
    <property type="entry name" value="Glyas_Bleomycin-R_OHBP_Dase"/>
</dbReference>
<dbReference type="InterPro" id="IPR037523">
    <property type="entry name" value="VOC_core"/>
</dbReference>
<comment type="caution">
    <text evidence="2">The sequence shown here is derived from an EMBL/GenBank/DDBJ whole genome shotgun (WGS) entry which is preliminary data.</text>
</comment>
<protein>
    <submittedName>
        <fullName evidence="2">VOC family protein</fullName>
    </submittedName>
</protein>
<sequence length="132" mass="14278">MGGTSPKVKLQQKDFISWFEIPAINFQQSVNFYNQIFGIDMETNIDDNYAMAFFPVSNGIGGSIVAGPGSTPGDSGPLIYLNAGNDLNLVLRNVENAGGRIVMPKTLISEESGYFAIFIDSEGNKLALYSSQ</sequence>
<dbReference type="InterPro" id="IPR052164">
    <property type="entry name" value="Anthracycline_SecMetBiosynth"/>
</dbReference>
<evidence type="ECO:0000313" key="2">
    <source>
        <dbReference type="EMBL" id="NEV93345.1"/>
    </source>
</evidence>
<dbReference type="EMBL" id="JAAIKD010000002">
    <property type="protein sequence ID" value="NEV93345.1"/>
    <property type="molecule type" value="Genomic_DNA"/>
</dbReference>
<dbReference type="Proteomes" id="UP000478505">
    <property type="component" value="Unassembled WGS sequence"/>
</dbReference>
<proteinExistence type="predicted"/>
<feature type="domain" description="VOC" evidence="1">
    <location>
        <begin position="15"/>
        <end position="131"/>
    </location>
</feature>
<dbReference type="CDD" id="cd07247">
    <property type="entry name" value="SgaA_N_like"/>
    <property type="match status" value="1"/>
</dbReference>
<reference evidence="2 3" key="1">
    <citation type="submission" date="2020-02" db="EMBL/GenBank/DDBJ databases">
        <title>Flavobacteriaceae Psychroflexus bacterium YR1-1, complete genome.</title>
        <authorList>
            <person name="Li Y."/>
            <person name="Wu S."/>
        </authorList>
    </citation>
    <scope>NUCLEOTIDE SEQUENCE [LARGE SCALE GENOMIC DNA]</scope>
    <source>
        <strain evidence="2 3">YR1-1</strain>
    </source>
</reference>
<dbReference type="Gene3D" id="3.10.180.10">
    <property type="entry name" value="2,3-Dihydroxybiphenyl 1,2-Dioxygenase, domain 1"/>
    <property type="match status" value="1"/>
</dbReference>
<keyword evidence="3" id="KW-1185">Reference proteome</keyword>
<evidence type="ECO:0000313" key="3">
    <source>
        <dbReference type="Proteomes" id="UP000478505"/>
    </source>
</evidence>
<accession>A0A6B3R3F2</accession>
<dbReference type="PROSITE" id="PS51819">
    <property type="entry name" value="VOC"/>
    <property type="match status" value="1"/>
</dbReference>
<dbReference type="PANTHER" id="PTHR33993">
    <property type="entry name" value="GLYOXALASE-RELATED"/>
    <property type="match status" value="1"/>
</dbReference>